<dbReference type="SUPFAM" id="SSF53756">
    <property type="entry name" value="UDP-Glycosyltransferase/glycogen phosphorylase"/>
    <property type="match status" value="1"/>
</dbReference>
<dbReference type="Pfam" id="PF00534">
    <property type="entry name" value="Glycos_transf_1"/>
    <property type="match status" value="1"/>
</dbReference>
<dbReference type="InterPro" id="IPR001296">
    <property type="entry name" value="Glyco_trans_1"/>
</dbReference>
<organism evidence="2 3">
    <name type="scientific">Sulfitobacter mediterraneus</name>
    <dbReference type="NCBI Taxonomy" id="83219"/>
    <lineage>
        <taxon>Bacteria</taxon>
        <taxon>Pseudomonadati</taxon>
        <taxon>Pseudomonadota</taxon>
        <taxon>Alphaproteobacteria</taxon>
        <taxon>Rhodobacterales</taxon>
        <taxon>Roseobacteraceae</taxon>
        <taxon>Sulfitobacter</taxon>
    </lineage>
</organism>
<dbReference type="PANTHER" id="PTHR46401">
    <property type="entry name" value="GLYCOSYLTRANSFERASE WBBK-RELATED"/>
    <property type="match status" value="1"/>
</dbReference>
<dbReference type="Proteomes" id="UP000027337">
    <property type="component" value="Unassembled WGS sequence"/>
</dbReference>
<dbReference type="PANTHER" id="PTHR46401:SF9">
    <property type="entry name" value="MANNOSYLTRANSFERASE A"/>
    <property type="match status" value="1"/>
</dbReference>
<dbReference type="GO" id="GO:0016757">
    <property type="term" value="F:glycosyltransferase activity"/>
    <property type="evidence" value="ECO:0007669"/>
    <property type="project" value="InterPro"/>
</dbReference>
<dbReference type="STRING" id="83219.PM02_05885"/>
<evidence type="ECO:0000259" key="1">
    <source>
        <dbReference type="Pfam" id="PF00534"/>
    </source>
</evidence>
<protein>
    <recommendedName>
        <fullName evidence="1">Glycosyl transferase family 1 domain-containing protein</fullName>
    </recommendedName>
</protein>
<dbReference type="eggNOG" id="COG0438">
    <property type="taxonomic scope" value="Bacteria"/>
</dbReference>
<evidence type="ECO:0000313" key="2">
    <source>
        <dbReference type="EMBL" id="KAJ03843.1"/>
    </source>
</evidence>
<proteinExistence type="predicted"/>
<evidence type="ECO:0000313" key="3">
    <source>
        <dbReference type="Proteomes" id="UP000027337"/>
    </source>
</evidence>
<feature type="domain" description="Glycosyl transferase family 1" evidence="1">
    <location>
        <begin position="245"/>
        <end position="388"/>
    </location>
</feature>
<keyword evidence="3" id="KW-1185">Reference proteome</keyword>
<dbReference type="Gene3D" id="3.40.50.2000">
    <property type="entry name" value="Glycogen Phosphorylase B"/>
    <property type="match status" value="1"/>
</dbReference>
<gene>
    <name evidence="2" type="ORF">PM02_05885</name>
</gene>
<reference evidence="2 3" key="1">
    <citation type="journal article" date="2014" name="Genome Announc.">
        <title>Draft Genome Sequences of Two Isolates of the Roseobacter Group, Sulfitobacter sp. Strains 3SOLIMAR09 and 1FIGIMAR09, from Harbors of Mallorca Island (Mediterranean Sea).</title>
        <authorList>
            <person name="Mas-Llado M."/>
            <person name="Pina-Villalonga J.M."/>
            <person name="Brunet-Galmes I."/>
            <person name="Nogales B."/>
            <person name="Bosch R."/>
        </authorList>
    </citation>
    <scope>NUCLEOTIDE SEQUENCE [LARGE SCALE GENOMIC DNA]</scope>
    <source>
        <strain evidence="2 3">1FIGIMAR09</strain>
    </source>
</reference>
<dbReference type="RefSeq" id="WP_081788159.1">
    <property type="nucleotide sequence ID" value="NZ_JEMU01000004.1"/>
</dbReference>
<dbReference type="AlphaFoldDB" id="A0A061SVK6"/>
<dbReference type="EMBL" id="JEMU01000004">
    <property type="protein sequence ID" value="KAJ03843.1"/>
    <property type="molecule type" value="Genomic_DNA"/>
</dbReference>
<sequence>MHGDGTKLAITTSDMAQARLLDLTRSMRRAGRVATGIDRVELAYLKRFLQEDVPVFGLVRSPFGYLLLDRTGLAEISDKFHGIIPWGRADIWSSIWPGRSRAARQAESDLRRAAADRSTRHSLRAMLTRKLPRGYTYFNIGHSNITERVLRGIKRSGGEIHAMVHDVIPLEYPAYQRPGTVVSFRIKMQLLRGYADRLIYNSQDTQKRCEEQMLAWGAFPASIVAHLGVEPATPDPSALPPNAKLDCPYFVCVGTIEPRKNHAFLLDLWEQMGTGAPPLLICGRRGWNNDAVFKRLDQMRPFGVVRELPDLSDAALSALVQGASGMLFPSHAEGFGLPPMEAAQLGTRVLCNDLPVLHEILGDWAHFTPVSEPDLWVRNIKKWEKIQPNAKIRDGIPGPTWDDHFKTVLRLN</sequence>
<accession>A0A061SVK6</accession>
<name>A0A061SVK6_9RHOB</name>
<comment type="caution">
    <text evidence="2">The sequence shown here is derived from an EMBL/GenBank/DDBJ whole genome shotgun (WGS) entry which is preliminary data.</text>
</comment>
<dbReference type="CDD" id="cd03809">
    <property type="entry name" value="GT4_MtfB-like"/>
    <property type="match status" value="1"/>
</dbReference>